<comment type="caution">
    <text evidence="2">The sequence shown here is derived from an EMBL/GenBank/DDBJ whole genome shotgun (WGS) entry which is preliminary data.</text>
</comment>
<dbReference type="Proteomes" id="UP000770661">
    <property type="component" value="Unassembled WGS sequence"/>
</dbReference>
<proteinExistence type="predicted"/>
<evidence type="ECO:0000313" key="3">
    <source>
        <dbReference type="Proteomes" id="UP000770661"/>
    </source>
</evidence>
<sequence>MSGLTRPPPSCPPLTTAGCAPPGDYCAPVIITLSPVAGAARGAQTTPPEDHAGAPRWAPACFLPVKPVHHPRGCGSTRDGQGPGRRGTAVLLPDGSVDPDVAEQVPRFSPKGGAELLAALTTAFPLQTDCGPSSTPSKKPPHRREATVVNKPTPDGGAGPPQQPHPKDNVTHPTILGSLQSLVAQGGFGSMDPHPVGAPGNEAADAAAQASRQRPSVPCTFPQPTAAQAHERARSTLRHQHTEARPGRGRGLVPLSPRYPHGRPPAKNPGRWGQKLQRCVWDPREGLQEGLRGAKCHPARCTPVSTGHYLLSCPATPPPEARPPPPAAQPAGGGLLSGGLVGLMWDGPGPKGSYNPRRGFAKPLKEKH</sequence>
<protein>
    <submittedName>
        <fullName evidence="2">Uncharacterized protein</fullName>
    </submittedName>
</protein>
<feature type="compositionally biased region" description="Gly residues" evidence="1">
    <location>
        <begin position="331"/>
        <end position="341"/>
    </location>
</feature>
<feature type="region of interest" description="Disordered" evidence="1">
    <location>
        <begin position="186"/>
        <end position="274"/>
    </location>
</feature>
<organism evidence="2 3">
    <name type="scientific">Chionoecetes opilio</name>
    <name type="common">Atlantic snow crab</name>
    <name type="synonym">Cancer opilio</name>
    <dbReference type="NCBI Taxonomy" id="41210"/>
    <lineage>
        <taxon>Eukaryota</taxon>
        <taxon>Metazoa</taxon>
        <taxon>Ecdysozoa</taxon>
        <taxon>Arthropoda</taxon>
        <taxon>Crustacea</taxon>
        <taxon>Multicrustacea</taxon>
        <taxon>Malacostraca</taxon>
        <taxon>Eumalacostraca</taxon>
        <taxon>Eucarida</taxon>
        <taxon>Decapoda</taxon>
        <taxon>Pleocyemata</taxon>
        <taxon>Brachyura</taxon>
        <taxon>Eubrachyura</taxon>
        <taxon>Majoidea</taxon>
        <taxon>Majidae</taxon>
        <taxon>Chionoecetes</taxon>
    </lineage>
</organism>
<name>A0A8J4XKI1_CHIOP</name>
<evidence type="ECO:0000313" key="2">
    <source>
        <dbReference type="EMBL" id="KAG0701841.1"/>
    </source>
</evidence>
<feature type="region of interest" description="Disordered" evidence="1">
    <location>
        <begin position="315"/>
        <end position="368"/>
    </location>
</feature>
<feature type="compositionally biased region" description="Pro residues" evidence="1">
    <location>
        <begin position="315"/>
        <end position="328"/>
    </location>
</feature>
<reference evidence="2" key="1">
    <citation type="submission" date="2020-07" db="EMBL/GenBank/DDBJ databases">
        <title>The High-quality genome of the commercially important snow crab, Chionoecetes opilio.</title>
        <authorList>
            <person name="Jeong J.-H."/>
            <person name="Ryu S."/>
        </authorList>
    </citation>
    <scope>NUCLEOTIDE SEQUENCE</scope>
    <source>
        <strain evidence="2">MADBK_172401_WGS</strain>
        <tissue evidence="2">Digestive gland</tissue>
    </source>
</reference>
<keyword evidence="3" id="KW-1185">Reference proteome</keyword>
<feature type="compositionally biased region" description="Basic and acidic residues" evidence="1">
    <location>
        <begin position="229"/>
        <end position="246"/>
    </location>
</feature>
<accession>A0A8J4XKI1</accession>
<dbReference type="PROSITE" id="PS51257">
    <property type="entry name" value="PROKAR_LIPOPROTEIN"/>
    <property type="match status" value="1"/>
</dbReference>
<dbReference type="EMBL" id="JACEEZ010025343">
    <property type="protein sequence ID" value="KAG0701841.1"/>
    <property type="molecule type" value="Genomic_DNA"/>
</dbReference>
<feature type="region of interest" description="Disordered" evidence="1">
    <location>
        <begin position="126"/>
        <end position="173"/>
    </location>
</feature>
<dbReference type="AlphaFoldDB" id="A0A8J4XKI1"/>
<evidence type="ECO:0000256" key="1">
    <source>
        <dbReference type="SAM" id="MobiDB-lite"/>
    </source>
</evidence>
<gene>
    <name evidence="2" type="ORF">GWK47_025209</name>
</gene>